<comment type="subcellular location">
    <subcellularLocation>
        <location evidence="4">Cell outer membrane</location>
        <topology evidence="4">Lipid-anchor</topology>
    </subcellularLocation>
</comment>
<keyword evidence="3 4" id="KW-0998">Cell outer membrane</keyword>
<dbReference type="Gene3D" id="1.25.40.10">
    <property type="entry name" value="Tetratricopeptide repeat domain"/>
    <property type="match status" value="1"/>
</dbReference>
<keyword evidence="8" id="KW-1185">Reference proteome</keyword>
<keyword evidence="2 4" id="KW-0472">Membrane</keyword>
<comment type="similarity">
    <text evidence="4">Belongs to the BamD family.</text>
</comment>
<dbReference type="NCBIfam" id="TIGR03302">
    <property type="entry name" value="OM_YfiO"/>
    <property type="match status" value="1"/>
</dbReference>
<gene>
    <name evidence="4" type="primary">bamD</name>
    <name evidence="7" type="ORF">SAMN05216548_104181</name>
</gene>
<accession>A0A1H9FRI7</accession>
<evidence type="ECO:0000313" key="8">
    <source>
        <dbReference type="Proteomes" id="UP000199647"/>
    </source>
</evidence>
<dbReference type="InterPro" id="IPR017689">
    <property type="entry name" value="BamD"/>
</dbReference>
<evidence type="ECO:0000313" key="7">
    <source>
        <dbReference type="EMBL" id="SEQ40068.1"/>
    </source>
</evidence>
<dbReference type="Pfam" id="PF13525">
    <property type="entry name" value="YfiO"/>
    <property type="match status" value="1"/>
</dbReference>
<dbReference type="PANTHER" id="PTHR37423:SF6">
    <property type="entry name" value="CELL DIVISION COORDINATOR CPOB"/>
    <property type="match status" value="1"/>
</dbReference>
<keyword evidence="4" id="KW-0564">Palmitate</keyword>
<protein>
    <recommendedName>
        <fullName evidence="4">Outer membrane protein assembly factor BamD</fullName>
    </recommendedName>
</protein>
<comment type="function">
    <text evidence="4">Part of the outer membrane protein assembly complex, which is involved in assembly and insertion of beta-barrel proteins into the outer membrane.</text>
</comment>
<evidence type="ECO:0000256" key="5">
    <source>
        <dbReference type="SAM" id="SignalP"/>
    </source>
</evidence>
<dbReference type="AlphaFoldDB" id="A0A1H9FRI7"/>
<dbReference type="PANTHER" id="PTHR37423">
    <property type="entry name" value="SOLUBLE LYTIC MUREIN TRANSGLYCOSYLASE-RELATED"/>
    <property type="match status" value="1"/>
</dbReference>
<reference evidence="7 8" key="1">
    <citation type="submission" date="2016-10" db="EMBL/GenBank/DDBJ databases">
        <authorList>
            <person name="de Groot N.N."/>
        </authorList>
    </citation>
    <scope>NUCLEOTIDE SEQUENCE [LARGE SCALE GENOMIC DNA]</scope>
    <source>
        <strain evidence="7 8">A52C2</strain>
    </source>
</reference>
<proteinExistence type="inferred from homology"/>
<evidence type="ECO:0000256" key="1">
    <source>
        <dbReference type="ARBA" id="ARBA00022729"/>
    </source>
</evidence>
<evidence type="ECO:0000256" key="3">
    <source>
        <dbReference type="ARBA" id="ARBA00023237"/>
    </source>
</evidence>
<evidence type="ECO:0000256" key="4">
    <source>
        <dbReference type="HAMAP-Rule" id="MF_00922"/>
    </source>
</evidence>
<dbReference type="InterPro" id="IPR011990">
    <property type="entry name" value="TPR-like_helical_dom_sf"/>
</dbReference>
<dbReference type="GO" id="GO:0051205">
    <property type="term" value="P:protein insertion into membrane"/>
    <property type="evidence" value="ECO:0007669"/>
    <property type="project" value="UniProtKB-UniRule"/>
</dbReference>
<keyword evidence="4" id="KW-0449">Lipoprotein</keyword>
<comment type="subunit">
    <text evidence="4">Part of the Bam complex.</text>
</comment>
<feature type="domain" description="Outer membrane lipoprotein BamD-like" evidence="6">
    <location>
        <begin position="43"/>
        <end position="236"/>
    </location>
</feature>
<dbReference type="HAMAP" id="MF_00922">
    <property type="entry name" value="OM_assembly_BamD"/>
    <property type="match status" value="1"/>
</dbReference>
<dbReference type="EMBL" id="FOFG01000004">
    <property type="protein sequence ID" value="SEQ40068.1"/>
    <property type="molecule type" value="Genomic_DNA"/>
</dbReference>
<dbReference type="RefSeq" id="WP_092496046.1">
    <property type="nucleotide sequence ID" value="NZ_FOFG01000004.1"/>
</dbReference>
<dbReference type="InterPro" id="IPR039565">
    <property type="entry name" value="BamD-like"/>
</dbReference>
<evidence type="ECO:0000259" key="6">
    <source>
        <dbReference type="Pfam" id="PF13525"/>
    </source>
</evidence>
<dbReference type="PROSITE" id="PS51257">
    <property type="entry name" value="PROKAR_LIPOPROTEIN"/>
    <property type="match status" value="1"/>
</dbReference>
<organism evidence="7 8">
    <name type="scientific">Faunimonas pinastri</name>
    <dbReference type="NCBI Taxonomy" id="1855383"/>
    <lineage>
        <taxon>Bacteria</taxon>
        <taxon>Pseudomonadati</taxon>
        <taxon>Pseudomonadota</taxon>
        <taxon>Alphaproteobacteria</taxon>
        <taxon>Hyphomicrobiales</taxon>
        <taxon>Afifellaceae</taxon>
        <taxon>Faunimonas</taxon>
    </lineage>
</organism>
<dbReference type="GO" id="GO:0043165">
    <property type="term" value="P:Gram-negative-bacterium-type cell outer membrane assembly"/>
    <property type="evidence" value="ECO:0007669"/>
    <property type="project" value="UniProtKB-UniRule"/>
</dbReference>
<keyword evidence="1 4" id="KW-0732">Signal</keyword>
<dbReference type="OrthoDB" id="9804044at2"/>
<dbReference type="GO" id="GO:0009279">
    <property type="term" value="C:cell outer membrane"/>
    <property type="evidence" value="ECO:0007669"/>
    <property type="project" value="UniProtKB-SubCell"/>
</dbReference>
<name>A0A1H9FRI7_9HYPH</name>
<feature type="chain" id="PRO_5035497089" description="Outer membrane protein assembly factor BamD" evidence="5">
    <location>
        <begin position="20"/>
        <end position="282"/>
    </location>
</feature>
<dbReference type="SUPFAM" id="SSF48452">
    <property type="entry name" value="TPR-like"/>
    <property type="match status" value="1"/>
</dbReference>
<dbReference type="CDD" id="cd15830">
    <property type="entry name" value="BamD"/>
    <property type="match status" value="1"/>
</dbReference>
<feature type="signal peptide" evidence="5">
    <location>
        <begin position="1"/>
        <end position="19"/>
    </location>
</feature>
<dbReference type="Proteomes" id="UP000199647">
    <property type="component" value="Unassembled WGS sequence"/>
</dbReference>
<dbReference type="STRING" id="1855383.SAMN05216548_104181"/>
<sequence>MQHRSSVFSAGRVRAAVFAAPVLALLMAGCSSKPKADIDSSDSAEVLYNRGLAEMNAGDSKSATKTFNQVNDQYPYSVYARRAVVLSAATNYRRGQYQDAINDAKRYTTLYPTGEDAAYAQYLIGMSYFHQIPDVTRDQDQSKKAIDAMQLLVDKYPDSQYAVDGRKRLQIAKDQLAGKELQIGRYYEERHEYLAAVNRFKSVVTDYQSTREVEEALLRLVECYLALGIVPEAQTAAAVLGHNFPDSPWYHNAYNLLQKGGVEPKENQGSWISRSFRGKASG</sequence>
<evidence type="ECO:0000256" key="2">
    <source>
        <dbReference type="ARBA" id="ARBA00023136"/>
    </source>
</evidence>